<proteinExistence type="predicted"/>
<feature type="region of interest" description="Disordered" evidence="1">
    <location>
        <begin position="23"/>
        <end position="49"/>
    </location>
</feature>
<keyword evidence="2" id="KW-0812">Transmembrane</keyword>
<keyword evidence="4" id="KW-1185">Reference proteome</keyword>
<protein>
    <submittedName>
        <fullName evidence="3">Uncharacterized protein</fullName>
    </submittedName>
</protein>
<sequence>MRSRSGKYAVRSFLLETPATCMRGRAKRRRSRSALVGKTRNRHRHHSTGDWLSLPRHGCLLQLNHGPDASFPPIPYFDSSVPDAASLTRCFSPDPFLAPITTALNRCSISLFLLAVVWWYYRVGISDLTTWRYSWSVLV</sequence>
<name>A0A5N7BC61_9EURO</name>
<evidence type="ECO:0000256" key="2">
    <source>
        <dbReference type="SAM" id="Phobius"/>
    </source>
</evidence>
<evidence type="ECO:0000256" key="1">
    <source>
        <dbReference type="SAM" id="MobiDB-lite"/>
    </source>
</evidence>
<dbReference type="Proteomes" id="UP000326198">
    <property type="component" value="Unassembled WGS sequence"/>
</dbReference>
<organism evidence="3 4">
    <name type="scientific">Aspergillus bertholletiae</name>
    <dbReference type="NCBI Taxonomy" id="1226010"/>
    <lineage>
        <taxon>Eukaryota</taxon>
        <taxon>Fungi</taxon>
        <taxon>Dikarya</taxon>
        <taxon>Ascomycota</taxon>
        <taxon>Pezizomycotina</taxon>
        <taxon>Eurotiomycetes</taxon>
        <taxon>Eurotiomycetidae</taxon>
        <taxon>Eurotiales</taxon>
        <taxon>Aspergillaceae</taxon>
        <taxon>Aspergillus</taxon>
        <taxon>Aspergillus subgen. Circumdati</taxon>
    </lineage>
</organism>
<accession>A0A5N7BC61</accession>
<dbReference type="EMBL" id="ML736195">
    <property type="protein sequence ID" value="KAE8379353.1"/>
    <property type="molecule type" value="Genomic_DNA"/>
</dbReference>
<feature type="transmembrane region" description="Helical" evidence="2">
    <location>
        <begin position="103"/>
        <end position="121"/>
    </location>
</feature>
<gene>
    <name evidence="3" type="ORF">BDV26DRAFT_169955</name>
</gene>
<dbReference type="AlphaFoldDB" id="A0A5N7BC61"/>
<keyword evidence="2" id="KW-1133">Transmembrane helix</keyword>
<keyword evidence="2" id="KW-0472">Membrane</keyword>
<reference evidence="3 4" key="1">
    <citation type="submission" date="2019-04" db="EMBL/GenBank/DDBJ databases">
        <title>Friends and foes A comparative genomics studyof 23 Aspergillus species from section Flavi.</title>
        <authorList>
            <consortium name="DOE Joint Genome Institute"/>
            <person name="Kjaerbolling I."/>
            <person name="Vesth T."/>
            <person name="Frisvad J.C."/>
            <person name="Nybo J.L."/>
            <person name="Theobald S."/>
            <person name="Kildgaard S."/>
            <person name="Isbrandt T."/>
            <person name="Kuo A."/>
            <person name="Sato A."/>
            <person name="Lyhne E.K."/>
            <person name="Kogle M.E."/>
            <person name="Wiebenga A."/>
            <person name="Kun R.S."/>
            <person name="Lubbers R.J."/>
            <person name="Makela M.R."/>
            <person name="Barry K."/>
            <person name="Chovatia M."/>
            <person name="Clum A."/>
            <person name="Daum C."/>
            <person name="Haridas S."/>
            <person name="He G."/>
            <person name="LaButti K."/>
            <person name="Lipzen A."/>
            <person name="Mondo S."/>
            <person name="Riley R."/>
            <person name="Salamov A."/>
            <person name="Simmons B.A."/>
            <person name="Magnuson J.K."/>
            <person name="Henrissat B."/>
            <person name="Mortensen U.H."/>
            <person name="Larsen T.O."/>
            <person name="Devries R.P."/>
            <person name="Grigoriev I.V."/>
            <person name="Machida M."/>
            <person name="Baker S.E."/>
            <person name="Andersen M.R."/>
        </authorList>
    </citation>
    <scope>NUCLEOTIDE SEQUENCE [LARGE SCALE GENOMIC DNA]</scope>
    <source>
        <strain evidence="3 4">IBT 29228</strain>
    </source>
</reference>
<evidence type="ECO:0000313" key="3">
    <source>
        <dbReference type="EMBL" id="KAE8379353.1"/>
    </source>
</evidence>
<evidence type="ECO:0000313" key="4">
    <source>
        <dbReference type="Proteomes" id="UP000326198"/>
    </source>
</evidence>